<comment type="caution">
    <text evidence="2">The sequence shown here is derived from an EMBL/GenBank/DDBJ whole genome shotgun (WGS) entry which is preliminary data.</text>
</comment>
<feature type="transmembrane region" description="Helical" evidence="1">
    <location>
        <begin position="297"/>
        <end position="318"/>
    </location>
</feature>
<dbReference type="Pfam" id="PF19528">
    <property type="entry name" value="DUF6056"/>
    <property type="match status" value="2"/>
</dbReference>
<dbReference type="AlphaFoldDB" id="A0A6N7WYP8"/>
<feature type="transmembrane region" description="Helical" evidence="1">
    <location>
        <begin position="219"/>
        <end position="235"/>
    </location>
</feature>
<keyword evidence="1" id="KW-1133">Transmembrane helix</keyword>
<dbReference type="EMBL" id="VUNE01000001">
    <property type="protein sequence ID" value="MST61800.1"/>
    <property type="molecule type" value="Genomic_DNA"/>
</dbReference>
<keyword evidence="1" id="KW-0472">Membrane</keyword>
<feature type="transmembrane region" description="Helical" evidence="1">
    <location>
        <begin position="242"/>
        <end position="263"/>
    </location>
</feature>
<proteinExistence type="predicted"/>
<reference evidence="2 3" key="1">
    <citation type="submission" date="2019-08" db="EMBL/GenBank/DDBJ databases">
        <title>In-depth cultivation of the pig gut microbiome towards novel bacterial diversity and tailored functional studies.</title>
        <authorList>
            <person name="Wylensek D."/>
            <person name="Hitch T.C.A."/>
            <person name="Clavel T."/>
        </authorList>
    </citation>
    <scope>NUCLEOTIDE SEQUENCE [LARGE SCALE GENOMIC DNA]</scope>
    <source>
        <strain evidence="2 3">WCA-SAB-591-4A-A</strain>
    </source>
</reference>
<feature type="transmembrane region" description="Helical" evidence="1">
    <location>
        <begin position="325"/>
        <end position="343"/>
    </location>
</feature>
<accession>A0A6N7WYP8</accession>
<dbReference type="InterPro" id="IPR045691">
    <property type="entry name" value="DUF6056"/>
</dbReference>
<dbReference type="RefSeq" id="WP_154537180.1">
    <property type="nucleotide sequence ID" value="NZ_JAXDWS010000021.1"/>
</dbReference>
<feature type="transmembrane region" description="Helical" evidence="1">
    <location>
        <begin position="196"/>
        <end position="213"/>
    </location>
</feature>
<sequence length="476" mass="55306">MRREYKKNSFAFEKINFSMIFVFLVIFFFMLTLNSYTPYVADDFNNMFTQDSYRVHSIMEVFANQQYRYNNTNGRTVAHTIAGVVLMMDKYLINVLNSLVFCLFIYIMYNYSKLHDYFGINIEQKNYKRLIQKNKYGRNGYKTLYILFIFLSLWYFTPVFGQNFLWVIGSANYLWTNVIILTILLVVRRTAILKVPLNNVIMTLIFILLSFFSGWTNENSVPAILVLIFYYLLVMKKHKTDGILFIVMMLISMITGFVVMLTAPGNFIRASYFEKGGTLFEKISDRMVGMNEKFVEYFFVLLLIAIVAAIISRVFYLYKNFESEAFIVGALVSYYSMLLSPTFPLRAGISTVYLLLISIVMSLSVIGRVNVRAGSGVILCLLLFLGYMFYDTVPSAMIANKEYFGKYSAREMIIIDSKTFGKVENIEIPPVTTENKYVAAYGLEDAKYDKDDWINYAISRYYGVKSVILQNQERNK</sequence>
<feature type="transmembrane region" description="Helical" evidence="1">
    <location>
        <begin position="349"/>
        <end position="366"/>
    </location>
</feature>
<dbReference type="Proteomes" id="UP000440713">
    <property type="component" value="Unassembled WGS sequence"/>
</dbReference>
<organism evidence="2 3">
    <name type="scientific">Peptostreptococcus porci</name>
    <dbReference type="NCBI Taxonomy" id="2652282"/>
    <lineage>
        <taxon>Bacteria</taxon>
        <taxon>Bacillati</taxon>
        <taxon>Bacillota</taxon>
        <taxon>Clostridia</taxon>
        <taxon>Peptostreptococcales</taxon>
        <taxon>Peptostreptococcaceae</taxon>
        <taxon>Peptostreptococcus</taxon>
    </lineage>
</organism>
<keyword evidence="1" id="KW-0812">Transmembrane</keyword>
<name>A0A6N7WYP8_9FIRM</name>
<evidence type="ECO:0000313" key="2">
    <source>
        <dbReference type="EMBL" id="MST61800.1"/>
    </source>
</evidence>
<feature type="transmembrane region" description="Helical" evidence="1">
    <location>
        <begin position="373"/>
        <end position="390"/>
    </location>
</feature>
<feature type="transmembrane region" description="Helical" evidence="1">
    <location>
        <begin position="163"/>
        <end position="187"/>
    </location>
</feature>
<gene>
    <name evidence="2" type="ORF">FYJ71_02275</name>
</gene>
<protein>
    <submittedName>
        <fullName evidence="2">Uncharacterized protein</fullName>
    </submittedName>
</protein>
<keyword evidence="3" id="KW-1185">Reference proteome</keyword>
<feature type="transmembrane region" description="Helical" evidence="1">
    <location>
        <begin position="139"/>
        <end position="157"/>
    </location>
</feature>
<feature type="transmembrane region" description="Helical" evidence="1">
    <location>
        <begin position="20"/>
        <end position="39"/>
    </location>
</feature>
<evidence type="ECO:0000256" key="1">
    <source>
        <dbReference type="SAM" id="Phobius"/>
    </source>
</evidence>
<feature type="transmembrane region" description="Helical" evidence="1">
    <location>
        <begin position="91"/>
        <end position="109"/>
    </location>
</feature>
<evidence type="ECO:0000313" key="3">
    <source>
        <dbReference type="Proteomes" id="UP000440713"/>
    </source>
</evidence>